<dbReference type="EMBL" id="CABPRZ010000011">
    <property type="protein sequence ID" value="VVE16531.1"/>
    <property type="molecule type" value="Genomic_DNA"/>
</dbReference>
<dbReference type="Proteomes" id="UP000414233">
    <property type="component" value="Unassembled WGS sequence"/>
</dbReference>
<name>A0A5E4VWL1_9BURK</name>
<protein>
    <submittedName>
        <fullName evidence="1">Uncharacterized protein</fullName>
    </submittedName>
</protein>
<reference evidence="1 2" key="1">
    <citation type="submission" date="2019-08" db="EMBL/GenBank/DDBJ databases">
        <authorList>
            <person name="Peeters C."/>
        </authorList>
    </citation>
    <scope>NUCLEOTIDE SEQUENCE [LARGE SCALE GENOMIC DNA]</scope>
    <source>
        <strain evidence="1 2">LMG 30175</strain>
    </source>
</reference>
<sequence>MVLVGDGRAEQRENAVAQELGDVALIVVHGLHHKRHDRVDQAPRLFGIQVLDQRR</sequence>
<organism evidence="1 2">
    <name type="scientific">Pandoraea terrae</name>
    <dbReference type="NCBI Taxonomy" id="1537710"/>
    <lineage>
        <taxon>Bacteria</taxon>
        <taxon>Pseudomonadati</taxon>
        <taxon>Pseudomonadota</taxon>
        <taxon>Betaproteobacteria</taxon>
        <taxon>Burkholderiales</taxon>
        <taxon>Burkholderiaceae</taxon>
        <taxon>Pandoraea</taxon>
    </lineage>
</organism>
<evidence type="ECO:0000313" key="2">
    <source>
        <dbReference type="Proteomes" id="UP000414233"/>
    </source>
</evidence>
<evidence type="ECO:0000313" key="1">
    <source>
        <dbReference type="EMBL" id="VVE16531.1"/>
    </source>
</evidence>
<proteinExistence type="predicted"/>
<gene>
    <name evidence="1" type="ORF">PTE30175_02825</name>
</gene>
<keyword evidence="2" id="KW-1185">Reference proteome</keyword>
<dbReference type="AlphaFoldDB" id="A0A5E4VWL1"/>
<accession>A0A5E4VWL1</accession>